<reference evidence="2" key="2">
    <citation type="submission" date="2018-10" db="EMBL/GenBank/DDBJ databases">
        <title>Effector identification in a new, highly contiguous assembly of the strawberry crown rot pathogen Phytophthora cactorum.</title>
        <authorList>
            <person name="Armitage A.D."/>
            <person name="Nellist C.F."/>
            <person name="Bates H."/>
            <person name="Vickerstaff R.J."/>
            <person name="Harrison R.J."/>
        </authorList>
    </citation>
    <scope>NUCLEOTIDE SEQUENCE</scope>
    <source>
        <strain evidence="2">15-7</strain>
        <strain evidence="3">4032</strain>
        <strain evidence="4">4040</strain>
        <strain evidence="5">P415</strain>
        <strain evidence="6">P421</strain>
    </source>
</reference>
<dbReference type="EMBL" id="MJFZ01000007">
    <property type="protein sequence ID" value="RAW43141.1"/>
    <property type="molecule type" value="Genomic_DNA"/>
</dbReference>
<sequence>MVDTLVPALLGVERSQSTNEIDDADAVGDEGAGPSASHDSMSKLYTSADDALDFFPWRCSRHHFHTAKQNKDSDGREVCDASDAHARRHEGGGFICTRTFSSKCRHEGDSDEQRRPRCTDEPRRERH</sequence>
<evidence type="ECO:0000313" key="8">
    <source>
        <dbReference type="Proteomes" id="UP000251314"/>
    </source>
</evidence>
<proteinExistence type="predicted"/>
<feature type="compositionally biased region" description="Basic and acidic residues" evidence="1">
    <location>
        <begin position="104"/>
        <end position="127"/>
    </location>
</feature>
<accession>A0A329T342</accession>
<gene>
    <name evidence="7" type="ORF">PC110_g719</name>
    <name evidence="2" type="ORF">PC113_g4061</name>
    <name evidence="3" type="ORF">PC115_g3881</name>
    <name evidence="4" type="ORF">PC117_g821</name>
    <name evidence="5" type="ORF">PC118_g3495</name>
    <name evidence="6" type="ORF">PC129_g2607</name>
</gene>
<dbReference type="Proteomes" id="UP000735874">
    <property type="component" value="Unassembled WGS sequence"/>
</dbReference>
<dbReference type="Proteomes" id="UP000736787">
    <property type="component" value="Unassembled WGS sequence"/>
</dbReference>
<organism evidence="7 8">
    <name type="scientific">Phytophthora cactorum</name>
    <dbReference type="NCBI Taxonomy" id="29920"/>
    <lineage>
        <taxon>Eukaryota</taxon>
        <taxon>Sar</taxon>
        <taxon>Stramenopiles</taxon>
        <taxon>Oomycota</taxon>
        <taxon>Peronosporomycetes</taxon>
        <taxon>Peronosporales</taxon>
        <taxon>Peronosporaceae</taxon>
        <taxon>Phytophthora</taxon>
    </lineage>
</organism>
<evidence type="ECO:0000256" key="1">
    <source>
        <dbReference type="SAM" id="MobiDB-lite"/>
    </source>
</evidence>
<name>A0A329T342_9STRA</name>
<evidence type="ECO:0000313" key="2">
    <source>
        <dbReference type="EMBL" id="KAG2865012.1"/>
    </source>
</evidence>
<dbReference type="Proteomes" id="UP000251314">
    <property type="component" value="Unassembled WGS sequence"/>
</dbReference>
<dbReference type="Proteomes" id="UP000774804">
    <property type="component" value="Unassembled WGS sequence"/>
</dbReference>
<dbReference type="EMBL" id="RCMV01000048">
    <property type="protein sequence ID" value="KAG3226852.1"/>
    <property type="molecule type" value="Genomic_DNA"/>
</dbReference>
<dbReference type="EMBL" id="RCMK01000008">
    <property type="protein sequence ID" value="KAG2954968.1"/>
    <property type="molecule type" value="Genomic_DNA"/>
</dbReference>
<evidence type="ECO:0000313" key="6">
    <source>
        <dbReference type="EMBL" id="KAG3226852.1"/>
    </source>
</evidence>
<feature type="region of interest" description="Disordered" evidence="1">
    <location>
        <begin position="103"/>
        <end position="127"/>
    </location>
</feature>
<feature type="region of interest" description="Disordered" evidence="1">
    <location>
        <begin position="16"/>
        <end position="40"/>
    </location>
</feature>
<keyword evidence="8" id="KW-1185">Reference proteome</keyword>
<evidence type="ECO:0000313" key="4">
    <source>
        <dbReference type="EMBL" id="KAG2954968.1"/>
    </source>
</evidence>
<dbReference type="EMBL" id="RCML01000060">
    <property type="protein sequence ID" value="KAG2994431.1"/>
    <property type="molecule type" value="Genomic_DNA"/>
</dbReference>
<dbReference type="EMBL" id="RCMI01000069">
    <property type="protein sequence ID" value="KAG2938026.1"/>
    <property type="molecule type" value="Genomic_DNA"/>
</dbReference>
<evidence type="ECO:0000313" key="7">
    <source>
        <dbReference type="EMBL" id="RAW43141.1"/>
    </source>
</evidence>
<protein>
    <submittedName>
        <fullName evidence="7">Uncharacterized protein</fullName>
    </submittedName>
</protein>
<dbReference type="EMBL" id="RCMG01000067">
    <property type="protein sequence ID" value="KAG2865012.1"/>
    <property type="molecule type" value="Genomic_DNA"/>
</dbReference>
<evidence type="ECO:0000313" key="5">
    <source>
        <dbReference type="EMBL" id="KAG2994431.1"/>
    </source>
</evidence>
<comment type="caution">
    <text evidence="7">The sequence shown here is derived from an EMBL/GenBank/DDBJ whole genome shotgun (WGS) entry which is preliminary data.</text>
</comment>
<dbReference type="AlphaFoldDB" id="A0A329T342"/>
<dbReference type="Proteomes" id="UP000697107">
    <property type="component" value="Unassembled WGS sequence"/>
</dbReference>
<reference evidence="7 8" key="1">
    <citation type="submission" date="2018-01" db="EMBL/GenBank/DDBJ databases">
        <title>Draft genome of the strawberry crown rot pathogen Phytophthora cactorum.</title>
        <authorList>
            <person name="Armitage A.D."/>
            <person name="Lysoe E."/>
            <person name="Nellist C.F."/>
            <person name="Harrison R.J."/>
            <person name="Brurberg M.B."/>
        </authorList>
    </citation>
    <scope>NUCLEOTIDE SEQUENCE [LARGE SCALE GENOMIC DNA]</scope>
    <source>
        <strain evidence="7 8">10300</strain>
    </source>
</reference>
<dbReference type="OrthoDB" id="10448095at2759"/>
<dbReference type="Proteomes" id="UP000760860">
    <property type="component" value="Unassembled WGS sequence"/>
</dbReference>
<dbReference type="VEuPathDB" id="FungiDB:PC110_g719"/>
<evidence type="ECO:0000313" key="3">
    <source>
        <dbReference type="EMBL" id="KAG2938026.1"/>
    </source>
</evidence>